<dbReference type="SUPFAM" id="SSF88874">
    <property type="entry name" value="Receptor-binding domain of short tail fibre protein gp12"/>
    <property type="match status" value="1"/>
</dbReference>
<organism evidence="2 3">
    <name type="scientific">Agrobacterium deltaense NCPPB 1641</name>
    <dbReference type="NCBI Taxonomy" id="1183425"/>
    <lineage>
        <taxon>Bacteria</taxon>
        <taxon>Pseudomonadati</taxon>
        <taxon>Pseudomonadota</taxon>
        <taxon>Alphaproteobacteria</taxon>
        <taxon>Hyphomicrobiales</taxon>
        <taxon>Rhizobiaceae</taxon>
        <taxon>Rhizobium/Agrobacterium group</taxon>
        <taxon>Agrobacterium</taxon>
    </lineage>
</organism>
<dbReference type="InterPro" id="IPR053827">
    <property type="entry name" value="Gp10_C"/>
</dbReference>
<proteinExistence type="predicted"/>
<dbReference type="Proteomes" id="UP000192140">
    <property type="component" value="Unassembled WGS sequence"/>
</dbReference>
<name>A0A1S7TW17_9HYPH</name>
<evidence type="ECO:0000313" key="2">
    <source>
        <dbReference type="EMBL" id="CVI58764.1"/>
    </source>
</evidence>
<dbReference type="AlphaFoldDB" id="A0A1S7TW17"/>
<keyword evidence="3" id="KW-1185">Reference proteome</keyword>
<dbReference type="EMBL" id="FCNP01000033">
    <property type="protein sequence ID" value="CVI58764.1"/>
    <property type="molecule type" value="Genomic_DNA"/>
</dbReference>
<sequence length="317" mass="33365">MAGFWYQSNTQIHDPNGRPFIGARAYFYKGGTTTPITVYKSFDLGSINAHPNPLMTYGNGFWPPVYFDEADEFFRVRITTSQGVLIVDADGIPIVGPAGGGGGGSTTPVDPDAVSKTGDLKHRYGEGFVPGWTRCNGRTIGSATSGATERANSDTQALFEFLWNADPNLAVVGGRGATALADWSANKQLTLPDMRGRTLVGLDIMGNVAANVLVYAAALGWAGGVDRHVLTIAEMPSHTHTGSTSADGYHQHLIPTNNNNDGGPNAISAGDTGPNQFDKFTDGAGLHTHTLTTDATGGGAAHNNLQPSMAVTIYIRL</sequence>
<feature type="domain" description="Baseplate structural protein Gp10 C-terminal" evidence="1">
    <location>
        <begin position="196"/>
        <end position="316"/>
    </location>
</feature>
<gene>
    <name evidence="2" type="ORF">AGR7A_Lc120244</name>
</gene>
<dbReference type="Pfam" id="PF21939">
    <property type="entry name" value="Gp10_C"/>
    <property type="match status" value="1"/>
</dbReference>
<dbReference type="RefSeq" id="WP_080854100.1">
    <property type="nucleotide sequence ID" value="NZ_LT009776.1"/>
</dbReference>
<comment type="caution">
    <text evidence="2">The sequence shown here is derived from an EMBL/GenBank/DDBJ whole genome shotgun (WGS) entry which is preliminary data.</text>
</comment>
<accession>A0A1S7TW17</accession>
<evidence type="ECO:0000259" key="1">
    <source>
        <dbReference type="Pfam" id="PF21939"/>
    </source>
</evidence>
<protein>
    <recommendedName>
        <fullName evidence="1">Baseplate structural protein Gp10 C-terminal domain-containing protein</fullName>
    </recommendedName>
</protein>
<evidence type="ECO:0000313" key="3">
    <source>
        <dbReference type="Proteomes" id="UP000192140"/>
    </source>
</evidence>
<reference evidence="2" key="1">
    <citation type="submission" date="2016-01" db="EMBL/GenBank/DDBJ databases">
        <authorList>
            <person name="Regsiter A."/>
            <person name="william w."/>
        </authorList>
    </citation>
    <scope>NUCLEOTIDE SEQUENCE</scope>
    <source>
        <strain evidence="2">NCPPB 1641</strain>
    </source>
</reference>